<protein>
    <submittedName>
        <fullName evidence="2">Tubby C-terminal-like domain-containing protein</fullName>
    </submittedName>
</protein>
<comment type="caution">
    <text evidence="2">The sequence shown here is derived from an EMBL/GenBank/DDBJ whole genome shotgun (WGS) entry which is preliminary data.</text>
</comment>
<dbReference type="EMBL" id="JAODAN010000001">
    <property type="protein sequence ID" value="KAK1927937.1"/>
    <property type="molecule type" value="Genomic_DNA"/>
</dbReference>
<evidence type="ECO:0000313" key="2">
    <source>
        <dbReference type="EMBL" id="KAK1927937.1"/>
    </source>
</evidence>
<evidence type="ECO:0000256" key="1">
    <source>
        <dbReference type="ARBA" id="ARBA00005437"/>
    </source>
</evidence>
<name>A0AAD9L9Z0_PAPLA</name>
<dbReference type="InterPro" id="IPR007612">
    <property type="entry name" value="LOR"/>
</dbReference>
<sequence>MGFFGSSAPAQLHPVNPPLGVFPNYCVNHPTTLVLKEKAFSFSGDNFSVKDQNGVPVVKCSGKALSFKDRKVITDANGRVLFHIRNKLIAIHKTFVGEDDAGNEIFRIRKRMAIGTKMQATFRNHSTGQETTIDLRGDFWGGSGDLTVEGGPTVAQITRQMMNMREVFTDNQTYFVTVAPGVDLALMAAICICFDEAKNEDK</sequence>
<accession>A0AAD9L9Z0</accession>
<dbReference type="InterPro" id="IPR038595">
    <property type="entry name" value="LOR_sf"/>
</dbReference>
<gene>
    <name evidence="2" type="ORF">DB88DRAFT_58418</name>
</gene>
<dbReference type="PANTHER" id="PTHR31087:SF161">
    <property type="entry name" value="TUBBY C 2 FAMILY PROTEIN"/>
    <property type="match status" value="1"/>
</dbReference>
<reference evidence="2" key="1">
    <citation type="submission" date="2023-02" db="EMBL/GenBank/DDBJ databases">
        <title>Identification and recombinant expression of a fungal hydrolase from Papiliotrema laurentii that hydrolyzes apple cutin and clears colloidal polyester polyurethane.</title>
        <authorList>
            <consortium name="DOE Joint Genome Institute"/>
            <person name="Roman V.A."/>
            <person name="Bojanowski C."/>
            <person name="Crable B.R."/>
            <person name="Wagner D.N."/>
            <person name="Hung C.S."/>
            <person name="Nadeau L.J."/>
            <person name="Schratz L."/>
            <person name="Haridas S."/>
            <person name="Pangilinan J."/>
            <person name="Lipzen A."/>
            <person name="Na H."/>
            <person name="Yan M."/>
            <person name="Ng V."/>
            <person name="Grigoriev I.V."/>
            <person name="Spatafora J.W."/>
            <person name="Barlow D."/>
            <person name="Biffinger J."/>
            <person name="Kelley-Loughnane N."/>
            <person name="Varaljay V.A."/>
            <person name="Crookes-Goodson W.J."/>
        </authorList>
    </citation>
    <scope>NUCLEOTIDE SEQUENCE</scope>
    <source>
        <strain evidence="2">5307AH</strain>
    </source>
</reference>
<dbReference type="InterPro" id="IPR025659">
    <property type="entry name" value="Tubby-like_C"/>
</dbReference>
<dbReference type="AlphaFoldDB" id="A0AAD9L9Z0"/>
<keyword evidence="3" id="KW-1185">Reference proteome</keyword>
<dbReference type="PANTHER" id="PTHR31087">
    <property type="match status" value="1"/>
</dbReference>
<organism evidence="2 3">
    <name type="scientific">Papiliotrema laurentii</name>
    <name type="common">Cryptococcus laurentii</name>
    <dbReference type="NCBI Taxonomy" id="5418"/>
    <lineage>
        <taxon>Eukaryota</taxon>
        <taxon>Fungi</taxon>
        <taxon>Dikarya</taxon>
        <taxon>Basidiomycota</taxon>
        <taxon>Agaricomycotina</taxon>
        <taxon>Tremellomycetes</taxon>
        <taxon>Tremellales</taxon>
        <taxon>Rhynchogastremaceae</taxon>
        <taxon>Papiliotrema</taxon>
    </lineage>
</organism>
<proteinExistence type="inferred from homology"/>
<evidence type="ECO:0000313" key="3">
    <source>
        <dbReference type="Proteomes" id="UP001182556"/>
    </source>
</evidence>
<dbReference type="Pfam" id="PF04525">
    <property type="entry name" value="LOR"/>
    <property type="match status" value="1"/>
</dbReference>
<dbReference type="SUPFAM" id="SSF54518">
    <property type="entry name" value="Tubby C-terminal domain-like"/>
    <property type="match status" value="1"/>
</dbReference>
<dbReference type="Gene3D" id="2.40.160.200">
    <property type="entry name" value="LURP1-related"/>
    <property type="match status" value="1"/>
</dbReference>
<comment type="similarity">
    <text evidence="1">Belongs to the LOR family.</text>
</comment>
<dbReference type="Proteomes" id="UP001182556">
    <property type="component" value="Unassembled WGS sequence"/>
</dbReference>